<evidence type="ECO:0000256" key="3">
    <source>
        <dbReference type="ARBA" id="ARBA00022691"/>
    </source>
</evidence>
<evidence type="ECO:0000256" key="1">
    <source>
        <dbReference type="ARBA" id="ARBA00022603"/>
    </source>
</evidence>
<dbReference type="SUPFAM" id="SSF48452">
    <property type="entry name" value="TPR-like"/>
    <property type="match status" value="1"/>
</dbReference>
<dbReference type="PRINTS" id="PR00996">
    <property type="entry name" value="CHERMTFRASE"/>
</dbReference>
<protein>
    <submittedName>
        <fullName evidence="6">Chemotaxis protein methyltransferase CheR</fullName>
    </submittedName>
</protein>
<keyword evidence="3" id="KW-0949">S-adenosyl-L-methionine</keyword>
<reference evidence="6 7" key="1">
    <citation type="submission" date="2018-06" db="EMBL/GenBank/DDBJ databases">
        <title>Genomic Encyclopedia of Type Strains, Phase III (KMG-III): the genomes of soil and plant-associated and newly described type strains.</title>
        <authorList>
            <person name="Whitman W."/>
        </authorList>
    </citation>
    <scope>NUCLEOTIDE SEQUENCE [LARGE SCALE GENOMIC DNA]</scope>
    <source>
        <strain evidence="6 7">CGMCC 4.7090</strain>
    </source>
</reference>
<evidence type="ECO:0000313" key="6">
    <source>
        <dbReference type="EMBL" id="RAK29412.1"/>
    </source>
</evidence>
<dbReference type="InterPro" id="IPR022642">
    <property type="entry name" value="CheR_C"/>
</dbReference>
<dbReference type="InterPro" id="IPR029063">
    <property type="entry name" value="SAM-dependent_MTases_sf"/>
</dbReference>
<comment type="caution">
    <text evidence="6">The sequence shown here is derived from an EMBL/GenBank/DDBJ whole genome shotgun (WGS) entry which is preliminary data.</text>
</comment>
<dbReference type="GO" id="GO:0008757">
    <property type="term" value="F:S-adenosylmethionine-dependent methyltransferase activity"/>
    <property type="evidence" value="ECO:0007669"/>
    <property type="project" value="InterPro"/>
</dbReference>
<name>A0A327Z2Z6_9ACTN</name>
<dbReference type="PANTHER" id="PTHR24422">
    <property type="entry name" value="CHEMOTAXIS PROTEIN METHYLTRANSFERASE"/>
    <property type="match status" value="1"/>
</dbReference>
<dbReference type="RefSeq" id="WP_111653090.1">
    <property type="nucleotide sequence ID" value="NZ_JACHWI010000003.1"/>
</dbReference>
<organism evidence="6 7">
    <name type="scientific">Actinoplanes lutulentus</name>
    <dbReference type="NCBI Taxonomy" id="1287878"/>
    <lineage>
        <taxon>Bacteria</taxon>
        <taxon>Bacillati</taxon>
        <taxon>Actinomycetota</taxon>
        <taxon>Actinomycetes</taxon>
        <taxon>Micromonosporales</taxon>
        <taxon>Micromonosporaceae</taxon>
        <taxon>Actinoplanes</taxon>
    </lineage>
</organism>
<proteinExistence type="predicted"/>
<feature type="domain" description="CheR-type methyltransferase" evidence="5">
    <location>
        <begin position="1"/>
        <end position="272"/>
    </location>
</feature>
<dbReference type="SUPFAM" id="SSF53335">
    <property type="entry name" value="S-adenosyl-L-methionine-dependent methyltransferases"/>
    <property type="match status" value="1"/>
</dbReference>
<dbReference type="Gene3D" id="3.40.50.150">
    <property type="entry name" value="Vaccinia Virus protein VP39"/>
    <property type="match status" value="1"/>
</dbReference>
<dbReference type="InterPro" id="IPR050903">
    <property type="entry name" value="Bact_Chemotaxis_MeTrfase"/>
</dbReference>
<accession>A0A327Z2Z6</accession>
<keyword evidence="2 6" id="KW-0808">Transferase</keyword>
<dbReference type="OrthoDB" id="9816309at2"/>
<dbReference type="Pfam" id="PF01739">
    <property type="entry name" value="CheR"/>
    <property type="match status" value="1"/>
</dbReference>
<keyword evidence="1 6" id="KW-0489">Methyltransferase</keyword>
<dbReference type="SMART" id="SM00138">
    <property type="entry name" value="MeTrc"/>
    <property type="match status" value="1"/>
</dbReference>
<dbReference type="GO" id="GO:0032259">
    <property type="term" value="P:methylation"/>
    <property type="evidence" value="ECO:0007669"/>
    <property type="project" value="UniProtKB-KW"/>
</dbReference>
<evidence type="ECO:0000259" key="5">
    <source>
        <dbReference type="PROSITE" id="PS50123"/>
    </source>
</evidence>
<evidence type="ECO:0000256" key="4">
    <source>
        <dbReference type="SAM" id="MobiDB-lite"/>
    </source>
</evidence>
<dbReference type="AlphaFoldDB" id="A0A327Z2Z6"/>
<gene>
    <name evidence="6" type="ORF">B0I29_118204</name>
</gene>
<sequence length="458" mass="51084">MIRASDLSRFWELLQRRLGWTPTDQDGTQTTEVLSARAAAHQMNPRDYLNQLAKPGWEAETAELADALSITETYFFRHGDQFRILRDQAIPERIAEREGQRVLRLISVACSSGEEAYSLAIEAYRARPGNDWIVSVTGVDANRRVLAKARGATYSAWSLRETPEDMQQRWFRPEGDNFRVVPEVTAVVQFVEQNLAEEAPQLWHPGRYDVIFCRNVLMYLTPAVQARLIQHLTSSLAPGGYLFLGHTDSLGSSPDGLEVGHDGGTVYYRRTSSTSPAKTTPPPLSPRRVEAPAPVVEDDVYPRALGLLRDDRFAEALDLLGDTTETKDLLLRGVLLAQSGRLDEARDTAHRLMDVGGPHPDAHQLLGVCHELDCADQAAGQYRLAAYLDATFAMPRLRLGLLFRRRGDDRGAVSHLEPALELLAREEEERIVLFGGGFGRLALTTLCRTELEACGVRR</sequence>
<evidence type="ECO:0000256" key="2">
    <source>
        <dbReference type="ARBA" id="ARBA00022679"/>
    </source>
</evidence>
<dbReference type="InterPro" id="IPR000780">
    <property type="entry name" value="CheR_MeTrfase"/>
</dbReference>
<dbReference type="PROSITE" id="PS50123">
    <property type="entry name" value="CHER"/>
    <property type="match status" value="1"/>
</dbReference>
<dbReference type="InterPro" id="IPR011990">
    <property type="entry name" value="TPR-like_helical_dom_sf"/>
</dbReference>
<evidence type="ECO:0000313" key="7">
    <source>
        <dbReference type="Proteomes" id="UP000249341"/>
    </source>
</evidence>
<feature type="region of interest" description="Disordered" evidence="4">
    <location>
        <begin position="261"/>
        <end position="289"/>
    </location>
</feature>
<dbReference type="Proteomes" id="UP000249341">
    <property type="component" value="Unassembled WGS sequence"/>
</dbReference>
<keyword evidence="7" id="KW-1185">Reference proteome</keyword>
<dbReference type="EMBL" id="QLMJ01000018">
    <property type="protein sequence ID" value="RAK29412.1"/>
    <property type="molecule type" value="Genomic_DNA"/>
</dbReference>
<dbReference type="Gene3D" id="1.25.40.10">
    <property type="entry name" value="Tetratricopeptide repeat domain"/>
    <property type="match status" value="1"/>
</dbReference>
<dbReference type="PANTHER" id="PTHR24422:SF19">
    <property type="entry name" value="CHEMOTAXIS PROTEIN METHYLTRANSFERASE"/>
    <property type="match status" value="1"/>
</dbReference>
<dbReference type="CDD" id="cd02440">
    <property type="entry name" value="AdoMet_MTases"/>
    <property type="match status" value="1"/>
</dbReference>